<dbReference type="Proteomes" id="UP001299876">
    <property type="component" value="Unassembled WGS sequence"/>
</dbReference>
<reference evidence="2 3" key="1">
    <citation type="submission" date="2022-02" db="EMBL/GenBank/DDBJ databases">
        <title>Comparative genomics of the first Antarctic Pseudomonas spp. capable of biotransforming 2,4,6-Trinitrotoluene.</title>
        <authorList>
            <person name="Cabrera M.A."/>
            <person name="Marquez S.L."/>
            <person name="Perez-Donoso J.M."/>
        </authorList>
    </citation>
    <scope>NUCLEOTIDE SEQUENCE [LARGE SCALE GENOMIC DNA]</scope>
    <source>
        <strain evidence="2 3">TNT19</strain>
    </source>
</reference>
<accession>A0ABT0ETC0</accession>
<evidence type="ECO:0000256" key="1">
    <source>
        <dbReference type="SAM" id="MobiDB-lite"/>
    </source>
</evidence>
<feature type="compositionally biased region" description="Polar residues" evidence="1">
    <location>
        <begin position="1"/>
        <end position="15"/>
    </location>
</feature>
<sequence length="116" mass="12460">MAQLTSSKDQLSSSHVAAGGSRGNACSVVLQQDAGKSPSQYGEVGVVGTGDKDMAQPKRFTLRKSESRKKPWVVEDTQSDPCEDAVLYHFVTKAKAEGFKAEMEAEHCQSPSLPIC</sequence>
<dbReference type="RefSeq" id="WP_247286668.1">
    <property type="nucleotide sequence ID" value="NZ_JAKNRW010000001.1"/>
</dbReference>
<keyword evidence="3" id="KW-1185">Reference proteome</keyword>
<dbReference type="EMBL" id="JAKNRW010000001">
    <property type="protein sequence ID" value="MCK1788977.1"/>
    <property type="molecule type" value="Genomic_DNA"/>
</dbReference>
<protein>
    <submittedName>
        <fullName evidence="2">Uncharacterized protein</fullName>
    </submittedName>
</protein>
<name>A0ABT0ETC0_9PSED</name>
<comment type="caution">
    <text evidence="2">The sequence shown here is derived from an EMBL/GenBank/DDBJ whole genome shotgun (WGS) entry which is preliminary data.</text>
</comment>
<evidence type="ECO:0000313" key="3">
    <source>
        <dbReference type="Proteomes" id="UP001299876"/>
    </source>
</evidence>
<gene>
    <name evidence="2" type="ORF">L9059_01995</name>
</gene>
<proteinExistence type="predicted"/>
<feature type="region of interest" description="Disordered" evidence="1">
    <location>
        <begin position="1"/>
        <end position="21"/>
    </location>
</feature>
<organism evidence="2 3">
    <name type="scientific">Pseudomonas violetae</name>
    <dbReference type="NCBI Taxonomy" id="2915813"/>
    <lineage>
        <taxon>Bacteria</taxon>
        <taxon>Pseudomonadati</taxon>
        <taxon>Pseudomonadota</taxon>
        <taxon>Gammaproteobacteria</taxon>
        <taxon>Pseudomonadales</taxon>
        <taxon>Pseudomonadaceae</taxon>
        <taxon>Pseudomonas</taxon>
    </lineage>
</organism>
<feature type="region of interest" description="Disordered" evidence="1">
    <location>
        <begin position="33"/>
        <end position="55"/>
    </location>
</feature>
<evidence type="ECO:0000313" key="2">
    <source>
        <dbReference type="EMBL" id="MCK1788977.1"/>
    </source>
</evidence>